<dbReference type="EMBL" id="NFDG01000089">
    <property type="protein sequence ID" value="OTY20840.1"/>
    <property type="molecule type" value="Genomic_DNA"/>
</dbReference>
<name>A0A243AGS0_BACTU</name>
<dbReference type="EMBL" id="NFDG01000115">
    <property type="protein sequence ID" value="OTY16920.1"/>
    <property type="molecule type" value="Genomic_DNA"/>
</dbReference>
<evidence type="ECO:0000313" key="8">
    <source>
        <dbReference type="EMBL" id="OTY16920.1"/>
    </source>
</evidence>
<dbReference type="SUPFAM" id="SSF53098">
    <property type="entry name" value="Ribonuclease H-like"/>
    <property type="match status" value="1"/>
</dbReference>
<evidence type="ECO:0000313" key="10">
    <source>
        <dbReference type="EMBL" id="OTY21423.1"/>
    </source>
</evidence>
<dbReference type="AlphaFoldDB" id="A0A243AGS0"/>
<organism evidence="9 12">
    <name type="scientific">Bacillus thuringiensis serovar navarrensis</name>
    <dbReference type="NCBI Taxonomy" id="339658"/>
    <lineage>
        <taxon>Bacteria</taxon>
        <taxon>Bacillati</taxon>
        <taxon>Bacillota</taxon>
        <taxon>Bacilli</taxon>
        <taxon>Bacillales</taxon>
        <taxon>Bacillaceae</taxon>
        <taxon>Bacillus</taxon>
        <taxon>Bacillus cereus group</taxon>
    </lineage>
</organism>
<dbReference type="GO" id="GO:0004803">
    <property type="term" value="F:transposase activity"/>
    <property type="evidence" value="ECO:0007669"/>
    <property type="project" value="InterPro"/>
</dbReference>
<evidence type="ECO:0000313" key="7">
    <source>
        <dbReference type="EMBL" id="OTY13616.1"/>
    </source>
</evidence>
<comment type="caution">
    <text evidence="9">The sequence shown here is derived from an EMBL/GenBank/DDBJ whole genome shotgun (WGS) entry which is preliminary data.</text>
</comment>
<dbReference type="GO" id="GO:0006313">
    <property type="term" value="P:DNA transposition"/>
    <property type="evidence" value="ECO:0007669"/>
    <property type="project" value="InterPro"/>
</dbReference>
<reference evidence="9 12" key="1">
    <citation type="submission" date="2016-10" db="EMBL/GenBank/DDBJ databases">
        <title>Comparative genomics of Bacillus thuringiensis reveals a path to pathogens against multiple invertebrate hosts.</title>
        <authorList>
            <person name="Zheng J."/>
            <person name="Gao Q."/>
            <person name="Liu H."/>
            <person name="Peng D."/>
            <person name="Ruan L."/>
            <person name="Sun M."/>
        </authorList>
    </citation>
    <scope>NUCLEOTIDE SEQUENCE [LARGE SCALE GENOMIC DNA]</scope>
    <source>
        <strain evidence="9">BGSC 4BM1</strain>
    </source>
</reference>
<protein>
    <submittedName>
        <fullName evidence="9">IS4 family transposase</fullName>
    </submittedName>
</protein>
<evidence type="ECO:0000256" key="5">
    <source>
        <dbReference type="ARBA" id="ARBA00023172"/>
    </source>
</evidence>
<keyword evidence="3" id="KW-0815">Transposition</keyword>
<dbReference type="PANTHER" id="PTHR33258">
    <property type="entry name" value="TRANSPOSASE INSL FOR INSERTION SEQUENCE ELEMENT IS186A-RELATED"/>
    <property type="match status" value="1"/>
</dbReference>
<dbReference type="EMBL" id="NFDG01000122">
    <property type="protein sequence ID" value="OTY13616.1"/>
    <property type="molecule type" value="Genomic_DNA"/>
</dbReference>
<evidence type="ECO:0000313" key="12">
    <source>
        <dbReference type="Proteomes" id="UP000194860"/>
    </source>
</evidence>
<dbReference type="EMBL" id="NFDG01000014">
    <property type="protein sequence ID" value="OTY30271.1"/>
    <property type="molecule type" value="Genomic_DNA"/>
</dbReference>
<comment type="function">
    <text evidence="1">Involved in the transposition of the insertion sequence.</text>
</comment>
<dbReference type="GO" id="GO:0003677">
    <property type="term" value="F:DNA binding"/>
    <property type="evidence" value="ECO:0007669"/>
    <property type="project" value="UniProtKB-KW"/>
</dbReference>
<evidence type="ECO:0000259" key="6">
    <source>
        <dbReference type="Pfam" id="PF01609"/>
    </source>
</evidence>
<evidence type="ECO:0000313" key="11">
    <source>
        <dbReference type="EMBL" id="OTY30271.1"/>
    </source>
</evidence>
<evidence type="ECO:0000256" key="2">
    <source>
        <dbReference type="ARBA" id="ARBA00010075"/>
    </source>
</evidence>
<keyword evidence="4" id="KW-0238">DNA-binding</keyword>
<dbReference type="InterPro" id="IPR002559">
    <property type="entry name" value="Transposase_11"/>
</dbReference>
<comment type="similarity">
    <text evidence="2">Belongs to the transposase 11 family.</text>
</comment>
<feature type="domain" description="Transposase IS4-like" evidence="6">
    <location>
        <begin position="140"/>
        <end position="405"/>
    </location>
</feature>
<dbReference type="PANTHER" id="PTHR33258:SF1">
    <property type="entry name" value="TRANSPOSASE INSL FOR INSERTION SEQUENCE ELEMENT IS186A-RELATED"/>
    <property type="match status" value="1"/>
</dbReference>
<keyword evidence="5" id="KW-0233">DNA recombination</keyword>
<proteinExistence type="inferred from homology"/>
<dbReference type="Pfam" id="PF01609">
    <property type="entry name" value="DDE_Tnp_1"/>
    <property type="match status" value="1"/>
</dbReference>
<evidence type="ECO:0000256" key="3">
    <source>
        <dbReference type="ARBA" id="ARBA00022578"/>
    </source>
</evidence>
<evidence type="ECO:0000256" key="4">
    <source>
        <dbReference type="ARBA" id="ARBA00023125"/>
    </source>
</evidence>
<dbReference type="Proteomes" id="UP000194860">
    <property type="component" value="Unassembled WGS sequence"/>
</dbReference>
<dbReference type="NCBIfam" id="NF033592">
    <property type="entry name" value="transpos_IS4_1"/>
    <property type="match status" value="1"/>
</dbReference>
<accession>A0A243AGS0</accession>
<dbReference type="EMBL" id="NFDG01000085">
    <property type="protein sequence ID" value="OTY21423.1"/>
    <property type="molecule type" value="Genomic_DNA"/>
</dbReference>
<evidence type="ECO:0000313" key="9">
    <source>
        <dbReference type="EMBL" id="OTY20840.1"/>
    </source>
</evidence>
<gene>
    <name evidence="11" type="ORF">BK732_01190</name>
    <name evidence="10" type="ORF">BK732_11640</name>
    <name evidence="9" type="ORF">BK732_12255</name>
    <name evidence="8" type="ORF">BK732_13585</name>
    <name evidence="7" type="ORF">BK732_20155</name>
</gene>
<sequence length="496" mass="58459">MKLKVRYYFLILMRKGDVLFMNMHQKQELSLFAEELYRYMSPATLNRLAIEAGGMKRKRKCHGHHFLSLCVWLNQQIATTSLTQLCSQLETSTGVLLSPEGLNRRFNSASVAFFRTVFTTLLQAKIGGLSKISHSLSAYFERIRILDSTTFQVPDRFASTYPGAGGCSHKAGIKIQLEYDLLSGEFSDVKIEPGKRSDQAYGATRTGMIQKNELYIRDLGYFRLQDFKSIQDKQGYYLSRLKLPTKIYRKEFETVVFKTKPAQLRPVYIQIHLEDIMKQLQPGQVYELHDVYVGSKGKLPTRIVVYRCTEEQKQKRLRDRAIREKKKGIIYTERTKLLQGITVYMTNIPTEWVPKEKIYDLYSLRWQIELLFKIWKSWFQIHRCKSIKQERLECHLYGQLISILLCSSTMFKMRELLLRKKQKELSEYKAMYMIKDYFLLFYQALHKNTQELSKILLRLFNLLQRNGRKSHRYEKKTVFDILGVVYEYTTSIHQVA</sequence>
<evidence type="ECO:0000256" key="1">
    <source>
        <dbReference type="ARBA" id="ARBA00002286"/>
    </source>
</evidence>
<dbReference type="InterPro" id="IPR012337">
    <property type="entry name" value="RNaseH-like_sf"/>
</dbReference>
<dbReference type="InterPro" id="IPR047952">
    <property type="entry name" value="Transpos_IS4"/>
</dbReference>